<dbReference type="SUPFAM" id="SSF56112">
    <property type="entry name" value="Protein kinase-like (PK-like)"/>
    <property type="match status" value="1"/>
</dbReference>
<name>A0A9P0LE10_ACAOB</name>
<protein>
    <recommendedName>
        <fullName evidence="1">CHK kinase-like domain-containing protein</fullName>
    </recommendedName>
</protein>
<dbReference type="EMBL" id="CAKOFQ010007181">
    <property type="protein sequence ID" value="CAH1993722.1"/>
    <property type="molecule type" value="Genomic_DNA"/>
</dbReference>
<dbReference type="SMART" id="SM00587">
    <property type="entry name" value="CHK"/>
    <property type="match status" value="1"/>
</dbReference>
<dbReference type="PANTHER" id="PTHR11012">
    <property type="entry name" value="PROTEIN KINASE-LIKE DOMAIN-CONTAINING"/>
    <property type="match status" value="1"/>
</dbReference>
<sequence>MNKDLEVWIKRATEKENFKNFEVKFDGQSEKCDGFVGEVLFVTVEGVTESGESKTLNLVLKVSKESEIVRDAFGRAVFEQEMHIYEEVLPAFQEFQKQRNIQDKFASYPKCYKCLKLYKKDVIVLENLKAQGYELHNKLECFNLAHTRKVLQQYAKLHALSFALKDQRPDFFASLVDGSIDSLLDYLKKPRFQQAITESCENGVKILMKYGDDKLADKYDKITIDGVDKLKQIYEEKYDQKVINHGDCWNNNFMFRYEGGDKSSPASVMILDWQISVPRSPAYDLAYFLYATSTDYAGSFIDLLKEYHEHLIDFLVQLGSSPNLFTFEDLLRHWKRWRYVGAIFTPFVLKFSYADNEALPEFENSKEADDITDMMKFTVANDKLYHQRLKSIVEHFELPL</sequence>
<accession>A0A9P0LE10</accession>
<evidence type="ECO:0000259" key="1">
    <source>
        <dbReference type="SMART" id="SM00587"/>
    </source>
</evidence>
<dbReference type="InterPro" id="IPR011009">
    <property type="entry name" value="Kinase-like_dom_sf"/>
</dbReference>
<dbReference type="InterPro" id="IPR004119">
    <property type="entry name" value="EcKL"/>
</dbReference>
<dbReference type="PANTHER" id="PTHR11012:SF30">
    <property type="entry name" value="PROTEIN KINASE-LIKE DOMAIN-CONTAINING"/>
    <property type="match status" value="1"/>
</dbReference>
<comment type="caution">
    <text evidence="2">The sequence shown here is derived from an EMBL/GenBank/DDBJ whole genome shotgun (WGS) entry which is preliminary data.</text>
</comment>
<evidence type="ECO:0000313" key="2">
    <source>
        <dbReference type="EMBL" id="CAH1993722.1"/>
    </source>
</evidence>
<proteinExistence type="predicted"/>
<organism evidence="2 3">
    <name type="scientific">Acanthoscelides obtectus</name>
    <name type="common">Bean weevil</name>
    <name type="synonym">Bruchus obtectus</name>
    <dbReference type="NCBI Taxonomy" id="200917"/>
    <lineage>
        <taxon>Eukaryota</taxon>
        <taxon>Metazoa</taxon>
        <taxon>Ecdysozoa</taxon>
        <taxon>Arthropoda</taxon>
        <taxon>Hexapoda</taxon>
        <taxon>Insecta</taxon>
        <taxon>Pterygota</taxon>
        <taxon>Neoptera</taxon>
        <taxon>Endopterygota</taxon>
        <taxon>Coleoptera</taxon>
        <taxon>Polyphaga</taxon>
        <taxon>Cucujiformia</taxon>
        <taxon>Chrysomeloidea</taxon>
        <taxon>Chrysomelidae</taxon>
        <taxon>Bruchinae</taxon>
        <taxon>Bruchini</taxon>
        <taxon>Acanthoscelides</taxon>
    </lineage>
</organism>
<feature type="domain" description="CHK kinase-like" evidence="1">
    <location>
        <begin position="123"/>
        <end position="317"/>
    </location>
</feature>
<dbReference type="InterPro" id="IPR015897">
    <property type="entry name" value="CHK_kinase-like"/>
</dbReference>
<dbReference type="Gene3D" id="3.90.1200.10">
    <property type="match status" value="1"/>
</dbReference>
<evidence type="ECO:0000313" key="3">
    <source>
        <dbReference type="Proteomes" id="UP001152888"/>
    </source>
</evidence>
<dbReference type="OrthoDB" id="190089at2759"/>
<dbReference type="AlphaFoldDB" id="A0A9P0LE10"/>
<keyword evidence="3" id="KW-1185">Reference proteome</keyword>
<dbReference type="Proteomes" id="UP001152888">
    <property type="component" value="Unassembled WGS sequence"/>
</dbReference>
<reference evidence="2" key="1">
    <citation type="submission" date="2022-03" db="EMBL/GenBank/DDBJ databases">
        <authorList>
            <person name="Sayadi A."/>
        </authorList>
    </citation>
    <scope>NUCLEOTIDE SEQUENCE</scope>
</reference>
<gene>
    <name evidence="2" type="ORF">ACAOBT_LOCUS21685</name>
</gene>
<dbReference type="Pfam" id="PF02958">
    <property type="entry name" value="EcKL"/>
    <property type="match status" value="1"/>
</dbReference>